<feature type="compositionally biased region" description="Basic residues" evidence="1">
    <location>
        <begin position="103"/>
        <end position="113"/>
    </location>
</feature>
<dbReference type="EMBL" id="OIVN01006160">
    <property type="protein sequence ID" value="SPD26644.1"/>
    <property type="molecule type" value="Genomic_DNA"/>
</dbReference>
<feature type="region of interest" description="Disordered" evidence="1">
    <location>
        <begin position="1"/>
        <end position="32"/>
    </location>
</feature>
<keyword evidence="2" id="KW-1133">Transmembrane helix</keyword>
<gene>
    <name evidence="3" type="ORF">FSB_LOCUS54526</name>
</gene>
<protein>
    <submittedName>
        <fullName evidence="3">Uncharacterized protein</fullName>
    </submittedName>
</protein>
<organism evidence="3">
    <name type="scientific">Fagus sylvatica</name>
    <name type="common">Beechnut</name>
    <dbReference type="NCBI Taxonomy" id="28930"/>
    <lineage>
        <taxon>Eukaryota</taxon>
        <taxon>Viridiplantae</taxon>
        <taxon>Streptophyta</taxon>
        <taxon>Embryophyta</taxon>
        <taxon>Tracheophyta</taxon>
        <taxon>Spermatophyta</taxon>
        <taxon>Magnoliopsida</taxon>
        <taxon>eudicotyledons</taxon>
        <taxon>Gunneridae</taxon>
        <taxon>Pentapetalae</taxon>
        <taxon>rosids</taxon>
        <taxon>fabids</taxon>
        <taxon>Fagales</taxon>
        <taxon>Fagaceae</taxon>
        <taxon>Fagus</taxon>
    </lineage>
</organism>
<evidence type="ECO:0000256" key="1">
    <source>
        <dbReference type="SAM" id="MobiDB-lite"/>
    </source>
</evidence>
<evidence type="ECO:0000256" key="2">
    <source>
        <dbReference type="SAM" id="Phobius"/>
    </source>
</evidence>
<feature type="transmembrane region" description="Helical" evidence="2">
    <location>
        <begin position="162"/>
        <end position="184"/>
    </location>
</feature>
<proteinExistence type="predicted"/>
<accession>A0A2N9IQQ6</accession>
<reference evidence="3" key="1">
    <citation type="submission" date="2018-02" db="EMBL/GenBank/DDBJ databases">
        <authorList>
            <person name="Cohen D.B."/>
            <person name="Kent A.D."/>
        </authorList>
    </citation>
    <scope>NUCLEOTIDE SEQUENCE</scope>
</reference>
<evidence type="ECO:0000313" key="3">
    <source>
        <dbReference type="EMBL" id="SPD26644.1"/>
    </source>
</evidence>
<dbReference type="PANTHER" id="PTHR34188">
    <property type="entry name" value="OS01G0299500 PROTEIN"/>
    <property type="match status" value="1"/>
</dbReference>
<dbReference type="AlphaFoldDB" id="A0A2N9IQQ6"/>
<sequence length="200" mass="21975">MASREKDYEFDIESGGMTSEEEASKDLDSSKRQVKKILKRVSGGILNFDGSITCGFGVSSSSNMVKSGGVSDDDVELLIEKSSDGEESRVQMAVVEKMCVGEKHKKNARKPPKPPRPPKGPSLDAADQKLVRELAELATRKRARTERIKALKKMKAAKASSLNSGLSAIVITLIFFLIITFQGAEFPFYEMKLGFLKQIL</sequence>
<dbReference type="PANTHER" id="PTHR34188:SF5">
    <property type="entry name" value="OS05G0131900 PROTEIN"/>
    <property type="match status" value="1"/>
</dbReference>
<feature type="compositionally biased region" description="Basic and acidic residues" evidence="1">
    <location>
        <begin position="22"/>
        <end position="31"/>
    </location>
</feature>
<keyword evidence="2" id="KW-0472">Membrane</keyword>
<feature type="region of interest" description="Disordered" evidence="1">
    <location>
        <begin position="101"/>
        <end position="125"/>
    </location>
</feature>
<name>A0A2N9IQQ6_FAGSY</name>
<keyword evidence="2" id="KW-0812">Transmembrane</keyword>